<dbReference type="Gene3D" id="3.30.160.60">
    <property type="entry name" value="Classic Zinc Finger"/>
    <property type="match status" value="5"/>
</dbReference>
<dbReference type="SUPFAM" id="SSF57667">
    <property type="entry name" value="beta-beta-alpha zinc fingers"/>
    <property type="match status" value="4"/>
</dbReference>
<evidence type="ECO:0000256" key="8">
    <source>
        <dbReference type="ARBA" id="ARBA00023242"/>
    </source>
</evidence>
<evidence type="ECO:0000313" key="13">
    <source>
        <dbReference type="Proteomes" id="UP001176961"/>
    </source>
</evidence>
<evidence type="ECO:0000256" key="2">
    <source>
        <dbReference type="ARBA" id="ARBA00022723"/>
    </source>
</evidence>
<comment type="subcellular location">
    <subcellularLocation>
        <location evidence="1">Nucleus</location>
    </subcellularLocation>
</comment>
<dbReference type="SMART" id="SM00355">
    <property type="entry name" value="ZnF_C2H2"/>
    <property type="match status" value="10"/>
</dbReference>
<dbReference type="GO" id="GO:0006559">
    <property type="term" value="P:L-phenylalanine catabolic process"/>
    <property type="evidence" value="ECO:0007669"/>
    <property type="project" value="TreeGrafter"/>
</dbReference>
<evidence type="ECO:0000313" key="12">
    <source>
        <dbReference type="EMBL" id="CAJ0610157.1"/>
    </source>
</evidence>
<dbReference type="PANTHER" id="PTHR43069">
    <property type="entry name" value="FUMARYLACETOACETASE"/>
    <property type="match status" value="1"/>
</dbReference>
<dbReference type="InterPro" id="IPR036236">
    <property type="entry name" value="Znf_C2H2_sf"/>
</dbReference>
<keyword evidence="4 9" id="KW-0863">Zinc-finger</keyword>
<feature type="domain" description="C2H2-type" evidence="11">
    <location>
        <begin position="1155"/>
        <end position="1184"/>
    </location>
</feature>
<dbReference type="PROSITE" id="PS50157">
    <property type="entry name" value="ZINC_FINGER_C2H2_2"/>
    <property type="match status" value="7"/>
</dbReference>
<sequence>MAFVSGGGGGLPPQPGVPTPGGSNGPPVAVQTPTATQLAAHQQLSALAGNQHFLDALLQQQLQQQQQAAAQANSQSPSSQLVSHLLATALLGGSNPLAVNQMASGGSSSTVEPQGMQLLSVLQNQLAFGQLLPQFQSGQNLGAINPLLNPAIALYYQQLLQQQQQQQTLLQQLAQQQIPQAQAVQVPQAHAFQPPAQVSSGNVESQLNAQERLMSAYLSEQQQQQQQAGTFSISNRDQEPTLMNHQVASGHAQHAQHHHDRASVGTTRSLGAVASGSVDVESVEEKISRLISENEAIVQPHQTLLKRRPYHRQAGGQSSIDHDSNSGGEYGSTRTSPGIRDHRMLQSSSRSQSHYEPLLTAKAAFGGSLTSGLPINRNIKQESLPTCSFCLLTFPNEAGLQVHEIRCSKKVEAANAEAEKLRGEANLSLQSASRTPDTDTHSRHPLKRRLLAAVAAEQHSPTKIPRPESRDVVVIEERKASTAEKKDSIIELDTEHPSLVRRATIASMPGLQRSHSVAAPIAVSAIPSVMQPVPHAPAPVCALQSAGGSSAFASPSGSAFVPQPTPASQIPKKEENPFSIEGYVLDGNTDKPYTLVLTQACKVQSTTDVATVRRSRGRNITSETFVCMHRAQPMFVEQKGNLSMYSNWHQVNINEAESKLNLLYMGMCSTRPRTGVKPFWRYSVANRDHGQYKMTHSSFWEYRNKVRRQAEQLQSAKDDNEDDLQPFLDGLGNDAKPAVDEANDVDSSVAIGTAEFIPAEPVKEEGETLPPSKYKPMSEPAKLTKSTTAKKQEPVIGGYRTDEVYVYVRGRGRGRYVCDRCGIRCKKPSMLNKHIKSHTDIRPYKCKECNFSFKTKGNFTKHLSSKTHRRRLVQGNGNDSDNEDGLVIASPDDDTAEQRFPFDEMDSILDRGGSSDEENDDHLPPVQESVGNPYRKYGQENILVERAAHTPPSRWMLVEEEVENRWPEAERIRNCSSAPPSAISPTKEEREDQVTTTSGMTSVVSLPMATVLSAPSTSFAGPQLQQQQQQSQPQQQQQQQQQSFAVHQPTAPVYPYLSKEESMKCNQCDRSFRKASELTLHQYTHDIEKHHTRNRMFQCPECRIPLRTKALLAKHLEASHGSHIDDSVTASIDPCASTQSVLGGSAPIASNPRSFVCSDCNIGFRKHGILAKHLRSKTHVMKLETLKRLPEDSLSLITKRDNGACLNGVDTTDCEKARKSLYEIVETIRAENQRASMQMAAAVAAGAARPVVQAVTVSDGLECREQLAASPAPNTVTSKKVEQVFNGQRSDGDEIILQPRSLTEAVATTLAADTNTLPRNRCDSAIRSNSTNPLRRDDAPNVKLVSANVWIPPRAEERSTSSRDSTNIRAVQEVVAELREDNEAERSTCSSPVLRILSSNGHASSPLMPQGTKCQICGVNAESPIDLQVHLYSDHISIRDGKDLKCPKRHCDKVYPNKESLRLHIIAHYQQRVDATPEAREDDSVSSTSAMASRLAEDVADARGSPMSDASDGSWPSPASVEIARSGAPSEPKKTQEEEQMNLPCTLCNKTFSDAVSLQQHWFAHVSSRIHVCQVCDAGFTTSDALAQHSLTHSSASATRC</sequence>
<gene>
    <name evidence="12" type="ORF">CYNAS_LOCUS22140</name>
</gene>
<proteinExistence type="predicted"/>
<accession>A0AA36HG99</accession>
<feature type="region of interest" description="Disordered" evidence="10">
    <location>
        <begin position="711"/>
        <end position="733"/>
    </location>
</feature>
<keyword evidence="7" id="KW-0804">Transcription</keyword>
<reference evidence="12" key="1">
    <citation type="submission" date="2023-07" db="EMBL/GenBank/DDBJ databases">
        <authorList>
            <consortium name="CYATHOMIX"/>
        </authorList>
    </citation>
    <scope>NUCLEOTIDE SEQUENCE</scope>
    <source>
        <strain evidence="12">N/A</strain>
    </source>
</reference>
<dbReference type="InterPro" id="IPR013087">
    <property type="entry name" value="Znf_C2H2_type"/>
</dbReference>
<evidence type="ECO:0000256" key="10">
    <source>
        <dbReference type="SAM" id="MobiDB-lite"/>
    </source>
</evidence>
<feature type="region of interest" description="Disordered" evidence="10">
    <location>
        <begin position="1018"/>
        <end position="1046"/>
    </location>
</feature>
<evidence type="ECO:0000256" key="1">
    <source>
        <dbReference type="ARBA" id="ARBA00004123"/>
    </source>
</evidence>
<evidence type="ECO:0000256" key="5">
    <source>
        <dbReference type="ARBA" id="ARBA00022833"/>
    </source>
</evidence>
<dbReference type="GO" id="GO:0005634">
    <property type="term" value="C:nucleus"/>
    <property type="evidence" value="ECO:0007669"/>
    <property type="project" value="UniProtKB-SubCell"/>
</dbReference>
<feature type="compositionally biased region" description="Gly residues" evidence="10">
    <location>
        <begin position="1"/>
        <end position="11"/>
    </location>
</feature>
<feature type="domain" description="C2H2-type" evidence="11">
    <location>
        <begin position="844"/>
        <end position="868"/>
    </location>
</feature>
<dbReference type="GO" id="GO:1902000">
    <property type="term" value="P:homogentisate catabolic process"/>
    <property type="evidence" value="ECO:0007669"/>
    <property type="project" value="TreeGrafter"/>
</dbReference>
<keyword evidence="5" id="KW-0862">Zinc</keyword>
<feature type="region of interest" description="Disordered" evidence="10">
    <location>
        <begin position="1474"/>
        <end position="1539"/>
    </location>
</feature>
<feature type="region of interest" description="Disordered" evidence="10">
    <location>
        <begin position="1"/>
        <end position="32"/>
    </location>
</feature>
<evidence type="ECO:0000256" key="3">
    <source>
        <dbReference type="ARBA" id="ARBA00022737"/>
    </source>
</evidence>
<dbReference type="Pfam" id="PF00096">
    <property type="entry name" value="zf-C2H2"/>
    <property type="match status" value="4"/>
</dbReference>
<feature type="region of interest" description="Disordered" evidence="10">
    <location>
        <begin position="970"/>
        <end position="998"/>
    </location>
</feature>
<dbReference type="PANTHER" id="PTHR43069:SF2">
    <property type="entry name" value="FUMARYLACETOACETASE"/>
    <property type="match status" value="1"/>
</dbReference>
<feature type="domain" description="C2H2-type" evidence="11">
    <location>
        <begin position="1444"/>
        <end position="1473"/>
    </location>
</feature>
<keyword evidence="2" id="KW-0479">Metal-binding</keyword>
<feature type="domain" description="C2H2-type" evidence="11">
    <location>
        <begin position="1571"/>
        <end position="1598"/>
    </location>
</feature>
<keyword evidence="13" id="KW-1185">Reference proteome</keyword>
<protein>
    <recommendedName>
        <fullName evidence="11">C2H2-type domain-containing protein</fullName>
    </recommendedName>
</protein>
<keyword evidence="6" id="KW-0805">Transcription regulation</keyword>
<feature type="domain" description="C2H2-type" evidence="11">
    <location>
        <begin position="1063"/>
        <end position="1090"/>
    </location>
</feature>
<dbReference type="GO" id="GO:0004334">
    <property type="term" value="F:fumarylacetoacetase activity"/>
    <property type="evidence" value="ECO:0007669"/>
    <property type="project" value="InterPro"/>
</dbReference>
<dbReference type="FunFam" id="3.30.160.60:FF:000594">
    <property type="entry name" value="Transcription factor HIVEP2"/>
    <property type="match status" value="1"/>
</dbReference>
<dbReference type="InterPro" id="IPR005959">
    <property type="entry name" value="Fumarylacetoacetase"/>
</dbReference>
<dbReference type="GO" id="GO:0008270">
    <property type="term" value="F:zinc ion binding"/>
    <property type="evidence" value="ECO:0007669"/>
    <property type="project" value="UniProtKB-KW"/>
</dbReference>
<evidence type="ECO:0000256" key="7">
    <source>
        <dbReference type="ARBA" id="ARBA00023163"/>
    </source>
</evidence>
<dbReference type="PROSITE" id="PS00028">
    <property type="entry name" value="ZINC_FINGER_C2H2_1"/>
    <property type="match status" value="8"/>
</dbReference>
<dbReference type="GO" id="GO:0006572">
    <property type="term" value="P:L-tyrosine catabolic process"/>
    <property type="evidence" value="ECO:0007669"/>
    <property type="project" value="TreeGrafter"/>
</dbReference>
<evidence type="ECO:0000259" key="11">
    <source>
        <dbReference type="PROSITE" id="PS50157"/>
    </source>
</evidence>
<feature type="compositionally biased region" description="Low complexity" evidence="10">
    <location>
        <begin position="1022"/>
        <end position="1043"/>
    </location>
</feature>
<feature type="region of interest" description="Disordered" evidence="10">
    <location>
        <begin position="864"/>
        <end position="933"/>
    </location>
</feature>
<organism evidence="12 13">
    <name type="scientific">Cylicocyclus nassatus</name>
    <name type="common">Nematode worm</name>
    <dbReference type="NCBI Taxonomy" id="53992"/>
    <lineage>
        <taxon>Eukaryota</taxon>
        <taxon>Metazoa</taxon>
        <taxon>Ecdysozoa</taxon>
        <taxon>Nematoda</taxon>
        <taxon>Chromadorea</taxon>
        <taxon>Rhabditida</taxon>
        <taxon>Rhabditina</taxon>
        <taxon>Rhabditomorpha</taxon>
        <taxon>Strongyloidea</taxon>
        <taxon>Strongylidae</taxon>
        <taxon>Cylicocyclus</taxon>
    </lineage>
</organism>
<keyword evidence="8" id="KW-0539">Nucleus</keyword>
<evidence type="ECO:0000256" key="6">
    <source>
        <dbReference type="ARBA" id="ARBA00023015"/>
    </source>
</evidence>
<feature type="domain" description="C2H2-type" evidence="11">
    <location>
        <begin position="816"/>
        <end position="843"/>
    </location>
</feature>
<feature type="region of interest" description="Disordered" evidence="10">
    <location>
        <begin position="553"/>
        <end position="573"/>
    </location>
</feature>
<keyword evidence="3" id="KW-0677">Repeat</keyword>
<evidence type="ECO:0000256" key="9">
    <source>
        <dbReference type="PROSITE-ProRule" id="PRU00042"/>
    </source>
</evidence>
<comment type="caution">
    <text evidence="12">The sequence shown here is derived from an EMBL/GenBank/DDBJ whole genome shotgun (WGS) entry which is preliminary data.</text>
</comment>
<name>A0AA36HG99_CYLNA</name>
<dbReference type="EMBL" id="CATQJL010000326">
    <property type="protein sequence ID" value="CAJ0610157.1"/>
    <property type="molecule type" value="Genomic_DNA"/>
</dbReference>
<evidence type="ECO:0000256" key="4">
    <source>
        <dbReference type="ARBA" id="ARBA00022771"/>
    </source>
</evidence>
<feature type="region of interest" description="Disordered" evidence="10">
    <location>
        <begin position="763"/>
        <end position="789"/>
    </location>
</feature>
<feature type="domain" description="C2H2-type" evidence="11">
    <location>
        <begin position="1543"/>
        <end position="1570"/>
    </location>
</feature>
<dbReference type="Pfam" id="PF12874">
    <property type="entry name" value="zf-met"/>
    <property type="match status" value="2"/>
</dbReference>
<dbReference type="Proteomes" id="UP001176961">
    <property type="component" value="Unassembled WGS sequence"/>
</dbReference>
<feature type="region of interest" description="Disordered" evidence="10">
    <location>
        <begin position="302"/>
        <end position="353"/>
    </location>
</feature>